<dbReference type="OrthoDB" id="2419402at2"/>
<name>A0A1C0YD96_9BACL</name>
<keyword evidence="2" id="KW-1185">Reference proteome</keyword>
<evidence type="ECO:0008006" key="3">
    <source>
        <dbReference type="Google" id="ProtNLM"/>
    </source>
</evidence>
<dbReference type="EMBL" id="MASJ01000016">
    <property type="protein sequence ID" value="OCS85121.1"/>
    <property type="molecule type" value="Genomic_DNA"/>
</dbReference>
<protein>
    <recommendedName>
        <fullName evidence="3">ThuA-like domain-containing protein</fullName>
    </recommendedName>
</protein>
<evidence type="ECO:0000313" key="2">
    <source>
        <dbReference type="Proteomes" id="UP000093199"/>
    </source>
</evidence>
<sequence length="204" mass="23341">MRKIAVLYSGHAPHYRTFNEPKFAQYIASLIYMPQFEESMLDGMDVLIVPSQLHLATFKAIVPAIHRFADRGGIVVAFGPQPEEWIPHQNWELRETNFWWWLEPNADSGLRMVAPEHPMFRDGFLTEQACTWHQHGVFQLTAGQTSLIDMKDGGSLMYIDTTSTNGTWIVTTLDPDFHYGSYFMPATEKFLDGFFPYLASGSLQ</sequence>
<reference evidence="1 2" key="1">
    <citation type="submission" date="2016-07" db="EMBL/GenBank/DDBJ databases">
        <title>Caryophanon tenue genome sequencing.</title>
        <authorList>
            <person name="Verma A."/>
            <person name="Pal Y."/>
            <person name="Krishnamurthi S."/>
        </authorList>
    </citation>
    <scope>NUCLEOTIDE SEQUENCE [LARGE SCALE GENOMIC DNA]</scope>
    <source>
        <strain evidence="1 2">DSM 14152</strain>
    </source>
</reference>
<dbReference type="Proteomes" id="UP000093199">
    <property type="component" value="Unassembled WGS sequence"/>
</dbReference>
<organism evidence="1 2">
    <name type="scientific">Caryophanon tenue</name>
    <dbReference type="NCBI Taxonomy" id="33978"/>
    <lineage>
        <taxon>Bacteria</taxon>
        <taxon>Bacillati</taxon>
        <taxon>Bacillota</taxon>
        <taxon>Bacilli</taxon>
        <taxon>Bacillales</taxon>
        <taxon>Caryophanaceae</taxon>
        <taxon>Caryophanon</taxon>
    </lineage>
</organism>
<accession>A0A1C0YD96</accession>
<comment type="caution">
    <text evidence="1">The sequence shown here is derived from an EMBL/GenBank/DDBJ whole genome shotgun (WGS) entry which is preliminary data.</text>
</comment>
<evidence type="ECO:0000313" key="1">
    <source>
        <dbReference type="EMBL" id="OCS85121.1"/>
    </source>
</evidence>
<proteinExistence type="predicted"/>
<dbReference type="STRING" id="33978.A6M13_13815"/>
<dbReference type="RefSeq" id="WP_066545135.1">
    <property type="nucleotide sequence ID" value="NZ_MASJ01000016.1"/>
</dbReference>
<gene>
    <name evidence="1" type="ORF">A6M13_13815</name>
</gene>
<dbReference type="AlphaFoldDB" id="A0A1C0YD96"/>